<dbReference type="EMBL" id="BAEO01000055">
    <property type="protein sequence ID" value="GAC20743.1"/>
    <property type="molecule type" value="Genomic_DNA"/>
</dbReference>
<comment type="caution">
    <text evidence="4">The sequence shown here is derived from an EMBL/GenBank/DDBJ whole genome shotgun (WGS) entry which is preliminary data.</text>
</comment>
<dbReference type="EC" id="1.1.1.57" evidence="4"/>
<keyword evidence="5" id="KW-1185">Reference proteome</keyword>
<accession>K6YVK3</accession>
<feature type="domain" description="Mannitol dehydrogenase N-terminal" evidence="2">
    <location>
        <begin position="28"/>
        <end position="274"/>
    </location>
</feature>
<protein>
    <submittedName>
        <fullName evidence="4">Fructuronate reductase</fullName>
        <ecNumber evidence="4">1.1.1.57</ecNumber>
    </submittedName>
</protein>
<name>K6YVK3_9ALTE</name>
<dbReference type="SUPFAM" id="SSF48179">
    <property type="entry name" value="6-phosphogluconate dehydrogenase C-terminal domain-like"/>
    <property type="match status" value="1"/>
</dbReference>
<evidence type="ECO:0000259" key="3">
    <source>
        <dbReference type="Pfam" id="PF08125"/>
    </source>
</evidence>
<evidence type="ECO:0000256" key="1">
    <source>
        <dbReference type="ARBA" id="ARBA00023002"/>
    </source>
</evidence>
<dbReference type="SUPFAM" id="SSF51735">
    <property type="entry name" value="NAD(P)-binding Rossmann-fold domains"/>
    <property type="match status" value="1"/>
</dbReference>
<evidence type="ECO:0000259" key="2">
    <source>
        <dbReference type="Pfam" id="PF01232"/>
    </source>
</evidence>
<dbReference type="InterPro" id="IPR050988">
    <property type="entry name" value="Mannitol_DH/Oxidoreductase"/>
</dbReference>
<keyword evidence="1 4" id="KW-0560">Oxidoreductase</keyword>
<dbReference type="InterPro" id="IPR008927">
    <property type="entry name" value="6-PGluconate_DH-like_C_sf"/>
</dbReference>
<dbReference type="PRINTS" id="PR00084">
    <property type="entry name" value="MTLDHDRGNASE"/>
</dbReference>
<evidence type="ECO:0000313" key="4">
    <source>
        <dbReference type="EMBL" id="GAC20743.1"/>
    </source>
</evidence>
<dbReference type="PANTHER" id="PTHR43362:SF1">
    <property type="entry name" value="MANNITOL DEHYDROGENASE 2-RELATED"/>
    <property type="match status" value="1"/>
</dbReference>
<dbReference type="AlphaFoldDB" id="K6YVK3"/>
<proteinExistence type="predicted"/>
<dbReference type="Gene3D" id="1.10.1040.10">
    <property type="entry name" value="N-(1-d-carboxylethyl)-l-norvaline Dehydrogenase, domain 2"/>
    <property type="match status" value="1"/>
</dbReference>
<dbReference type="STRING" id="493475.GARC_3789"/>
<evidence type="ECO:0000313" key="5">
    <source>
        <dbReference type="Proteomes" id="UP000006327"/>
    </source>
</evidence>
<dbReference type="Gene3D" id="3.40.50.720">
    <property type="entry name" value="NAD(P)-binding Rossmann-like Domain"/>
    <property type="match status" value="1"/>
</dbReference>
<feature type="domain" description="Mannitol dehydrogenase C-terminal" evidence="3">
    <location>
        <begin position="282"/>
        <end position="470"/>
    </location>
</feature>
<dbReference type="InterPro" id="IPR013131">
    <property type="entry name" value="Mannitol_DH_N"/>
</dbReference>
<dbReference type="InterPro" id="IPR000669">
    <property type="entry name" value="Mannitol_DH"/>
</dbReference>
<dbReference type="eggNOG" id="COG0246">
    <property type="taxonomic scope" value="Bacteria"/>
</dbReference>
<dbReference type="InterPro" id="IPR013118">
    <property type="entry name" value="Mannitol_DH_C"/>
</dbReference>
<dbReference type="Pfam" id="PF01232">
    <property type="entry name" value="Mannitol_dh"/>
    <property type="match status" value="1"/>
</dbReference>
<dbReference type="Pfam" id="PF08125">
    <property type="entry name" value="Mannitol_dh_C"/>
    <property type="match status" value="1"/>
</dbReference>
<dbReference type="Proteomes" id="UP000006327">
    <property type="component" value="Unassembled WGS sequence"/>
</dbReference>
<sequence length="484" mass="53791">MFLQSVDCVNDTTDVIYPSYKRDDINIGIVHLGLGAFHRSHQAMYTEQLLNLQGGGNWGICAVSFRNEALQAQLNSQDCLYTMAVLDVEDSFQVVGAIKEVLVVKNEASVVLERMAAETTKIVSLTVTEKGYCLNTEGVLDEALPSIINDLASPENPSTAIGLLVAALNIRFKNSIKPFNVIACDNLPDNGRKLKSAVIQFASHISKELAQWIDKEVQFPNTMVDSITPKTEQATIDLIDIKLGLVDSAPVQRELFTQWVIEECPHIERPEWEKVGVIFTDNVESFENAKLRILNGLHSALAYIGLLVGYETVYQAIWDKNIKSFLVGLIDNEIIPTIEAPKGLDLHDYSRAIIARFENPKIKHLLSQIACDGSIKIPVRTLAPIQNNVLANRRFKSLSVVVAAWIHFIGFSFVNKHALHDPKAKELFAAMSEFQENENIKVFLEASGLLPDTLKNNDNFITNIQDAYVDIANVIKSGVFKIDA</sequence>
<dbReference type="GO" id="GO:0008866">
    <property type="term" value="F:fructuronate reductase activity"/>
    <property type="evidence" value="ECO:0007669"/>
    <property type="project" value="UniProtKB-EC"/>
</dbReference>
<dbReference type="InterPro" id="IPR036291">
    <property type="entry name" value="NAD(P)-bd_dom_sf"/>
</dbReference>
<dbReference type="PANTHER" id="PTHR43362">
    <property type="entry name" value="MANNITOL DEHYDROGENASE DSF1-RELATED"/>
    <property type="match status" value="1"/>
</dbReference>
<gene>
    <name evidence="4" type="primary">uxuB</name>
    <name evidence="4" type="ORF">GARC_3789</name>
</gene>
<organism evidence="4 5">
    <name type="scientific">Paraglaciecola arctica BSs20135</name>
    <dbReference type="NCBI Taxonomy" id="493475"/>
    <lineage>
        <taxon>Bacteria</taxon>
        <taxon>Pseudomonadati</taxon>
        <taxon>Pseudomonadota</taxon>
        <taxon>Gammaproteobacteria</taxon>
        <taxon>Alteromonadales</taxon>
        <taxon>Alteromonadaceae</taxon>
        <taxon>Paraglaciecola</taxon>
    </lineage>
</organism>
<dbReference type="InterPro" id="IPR013328">
    <property type="entry name" value="6PGD_dom2"/>
</dbReference>
<reference evidence="4 5" key="1">
    <citation type="journal article" date="2017" name="Antonie Van Leeuwenhoek">
        <title>Rhizobium rhizosphaerae sp. nov., a novel species isolated from rice rhizosphere.</title>
        <authorList>
            <person name="Zhao J.J."/>
            <person name="Zhang J."/>
            <person name="Zhang R.J."/>
            <person name="Zhang C.W."/>
            <person name="Yin H.Q."/>
            <person name="Zhang X.X."/>
        </authorList>
    </citation>
    <scope>NUCLEOTIDE SEQUENCE [LARGE SCALE GENOMIC DNA]</scope>
    <source>
        <strain evidence="4 5">BSs20135</strain>
    </source>
</reference>